<feature type="modified residue" description="4-aspartylphosphate" evidence="3">
    <location>
        <position position="54"/>
    </location>
</feature>
<gene>
    <name evidence="6" type="ordered locus">Hoch_5999</name>
</gene>
<evidence type="ECO:0000313" key="7">
    <source>
        <dbReference type="Proteomes" id="UP000001880"/>
    </source>
</evidence>
<keyword evidence="1 3" id="KW-0597">Phosphoprotein</keyword>
<evidence type="ECO:0000313" key="6">
    <source>
        <dbReference type="EMBL" id="ACY18474.1"/>
    </source>
</evidence>
<dbReference type="GO" id="GO:0000160">
    <property type="term" value="P:phosphorelay signal transduction system"/>
    <property type="evidence" value="ECO:0007669"/>
    <property type="project" value="InterPro"/>
</dbReference>
<keyword evidence="2" id="KW-0902">Two-component regulatory system</keyword>
<dbReference type="SMART" id="SM00448">
    <property type="entry name" value="REC"/>
    <property type="match status" value="1"/>
</dbReference>
<organism evidence="6 7">
    <name type="scientific">Haliangium ochraceum (strain DSM 14365 / JCM 11303 / SMP-2)</name>
    <dbReference type="NCBI Taxonomy" id="502025"/>
    <lineage>
        <taxon>Bacteria</taxon>
        <taxon>Pseudomonadati</taxon>
        <taxon>Myxococcota</taxon>
        <taxon>Polyangia</taxon>
        <taxon>Haliangiales</taxon>
        <taxon>Kofleriaceae</taxon>
        <taxon>Haliangium</taxon>
    </lineage>
</organism>
<dbReference type="EMBL" id="CP001804">
    <property type="protein sequence ID" value="ACY18474.1"/>
    <property type="molecule type" value="Genomic_DNA"/>
</dbReference>
<dbReference type="Proteomes" id="UP000001880">
    <property type="component" value="Chromosome"/>
</dbReference>
<dbReference type="RefSeq" id="WP_012831066.1">
    <property type="nucleotide sequence ID" value="NC_013440.1"/>
</dbReference>
<evidence type="ECO:0000259" key="5">
    <source>
        <dbReference type="PROSITE" id="PS50110"/>
    </source>
</evidence>
<keyword evidence="7" id="KW-1185">Reference proteome</keyword>
<dbReference type="PANTHER" id="PTHR44591">
    <property type="entry name" value="STRESS RESPONSE REGULATOR PROTEIN 1"/>
    <property type="match status" value="1"/>
</dbReference>
<accession>D0LJW7</accession>
<feature type="region of interest" description="Disordered" evidence="4">
    <location>
        <begin position="124"/>
        <end position="144"/>
    </location>
</feature>
<dbReference type="SUPFAM" id="SSF52172">
    <property type="entry name" value="CheY-like"/>
    <property type="match status" value="2"/>
</dbReference>
<dbReference type="AlphaFoldDB" id="D0LJW7"/>
<feature type="domain" description="Response regulatory" evidence="5">
    <location>
        <begin position="5"/>
        <end position="120"/>
    </location>
</feature>
<dbReference type="PROSITE" id="PS50110">
    <property type="entry name" value="RESPONSE_REGULATORY"/>
    <property type="match status" value="1"/>
</dbReference>
<evidence type="ECO:0000256" key="4">
    <source>
        <dbReference type="SAM" id="MobiDB-lite"/>
    </source>
</evidence>
<dbReference type="PANTHER" id="PTHR44591:SF14">
    <property type="entry name" value="PROTEIN PILG"/>
    <property type="match status" value="1"/>
</dbReference>
<dbReference type="Pfam" id="PF00072">
    <property type="entry name" value="Response_reg"/>
    <property type="match status" value="1"/>
</dbReference>
<dbReference type="STRING" id="502025.Hoch_5999"/>
<evidence type="ECO:0000256" key="2">
    <source>
        <dbReference type="ARBA" id="ARBA00023012"/>
    </source>
</evidence>
<name>D0LJW7_HALO1</name>
<reference evidence="6 7" key="1">
    <citation type="journal article" date="2010" name="Stand. Genomic Sci.">
        <title>Complete genome sequence of Haliangium ochraceum type strain (SMP-2).</title>
        <authorList>
            <consortium name="US DOE Joint Genome Institute (JGI-PGF)"/>
            <person name="Ivanova N."/>
            <person name="Daum C."/>
            <person name="Lang E."/>
            <person name="Abt B."/>
            <person name="Kopitz M."/>
            <person name="Saunders E."/>
            <person name="Lapidus A."/>
            <person name="Lucas S."/>
            <person name="Glavina Del Rio T."/>
            <person name="Nolan M."/>
            <person name="Tice H."/>
            <person name="Copeland A."/>
            <person name="Cheng J.F."/>
            <person name="Chen F."/>
            <person name="Bruce D."/>
            <person name="Goodwin L."/>
            <person name="Pitluck S."/>
            <person name="Mavromatis K."/>
            <person name="Pati A."/>
            <person name="Mikhailova N."/>
            <person name="Chen A."/>
            <person name="Palaniappan K."/>
            <person name="Land M."/>
            <person name="Hauser L."/>
            <person name="Chang Y.J."/>
            <person name="Jeffries C.D."/>
            <person name="Detter J.C."/>
            <person name="Brettin T."/>
            <person name="Rohde M."/>
            <person name="Goker M."/>
            <person name="Bristow J."/>
            <person name="Markowitz V."/>
            <person name="Eisen J.A."/>
            <person name="Hugenholtz P."/>
            <person name="Kyrpides N.C."/>
            <person name="Klenk H.P."/>
        </authorList>
    </citation>
    <scope>NUCLEOTIDE SEQUENCE [LARGE SCALE GENOMIC DNA]</scope>
    <source>
        <strain evidence="7">DSM 14365 / CIP 107738 / JCM 11303 / AJ 13395 / SMP-2</strain>
    </source>
</reference>
<evidence type="ECO:0000256" key="1">
    <source>
        <dbReference type="ARBA" id="ARBA00022553"/>
    </source>
</evidence>
<dbReference type="InterPro" id="IPR011006">
    <property type="entry name" value="CheY-like_superfamily"/>
</dbReference>
<sequence>MSGGRILVVDDELTIRDTIGRFLEGEGYSVTYSSNGMDALEKVGAGHPDVILLDLMMPGMNGRQFIAALYQELGLTQIPILVMTGIQGLPPQQAKALGACDVIEKPFDIDDVLNKIALAVFRNQGGDGGEGEPGSGRARSEGGHPTAEFSEVVLFVQHDAATRQRVDTLFEDNGFRVLSMGRVTEELPRLARALEPRAIILDWDAPGANALHTLRSMRELAELDDVAILVTWGEVEVPGDLREKIEGFAAELRAMPIADDELLAFLAHPPATARRISNSV</sequence>
<proteinExistence type="predicted"/>
<dbReference type="InterPro" id="IPR050595">
    <property type="entry name" value="Bact_response_regulator"/>
</dbReference>
<dbReference type="InterPro" id="IPR001789">
    <property type="entry name" value="Sig_transdc_resp-reg_receiver"/>
</dbReference>
<dbReference type="eggNOG" id="COG0745">
    <property type="taxonomic scope" value="Bacteria"/>
</dbReference>
<dbReference type="HOGENOM" id="CLU_993123_0_0_7"/>
<protein>
    <submittedName>
        <fullName evidence="6">Response regulator receiver protein</fullName>
    </submittedName>
</protein>
<dbReference type="Gene3D" id="3.40.50.2300">
    <property type="match status" value="2"/>
</dbReference>
<evidence type="ECO:0000256" key="3">
    <source>
        <dbReference type="PROSITE-ProRule" id="PRU00169"/>
    </source>
</evidence>
<feature type="compositionally biased region" description="Gly residues" evidence="4">
    <location>
        <begin position="125"/>
        <end position="134"/>
    </location>
</feature>
<dbReference type="KEGG" id="hoh:Hoch_5999"/>